<dbReference type="SUPFAM" id="SSF46992">
    <property type="entry name" value="Ribosomal protein S20"/>
    <property type="match status" value="1"/>
</dbReference>
<comment type="function">
    <text evidence="1 8">Binds directly to 16S ribosomal RNA.</text>
</comment>
<dbReference type="HAMAP" id="MF_00500">
    <property type="entry name" value="Ribosomal_bS20"/>
    <property type="match status" value="1"/>
</dbReference>
<feature type="compositionally biased region" description="Basic residues" evidence="10">
    <location>
        <begin position="72"/>
        <end position="81"/>
    </location>
</feature>
<evidence type="ECO:0000256" key="10">
    <source>
        <dbReference type="SAM" id="MobiDB-lite"/>
    </source>
</evidence>
<evidence type="ECO:0000313" key="12">
    <source>
        <dbReference type="Proteomes" id="UP000231932"/>
    </source>
</evidence>
<keyword evidence="4 8" id="KW-0694">RNA-binding</keyword>
<evidence type="ECO:0000256" key="4">
    <source>
        <dbReference type="ARBA" id="ARBA00022884"/>
    </source>
</evidence>
<keyword evidence="12" id="KW-1185">Reference proteome</keyword>
<feature type="coiled-coil region" evidence="9">
    <location>
        <begin position="37"/>
        <end position="64"/>
    </location>
</feature>
<dbReference type="GO" id="GO:0070181">
    <property type="term" value="F:small ribosomal subunit rRNA binding"/>
    <property type="evidence" value="ECO:0007669"/>
    <property type="project" value="TreeGrafter"/>
</dbReference>
<keyword evidence="9" id="KW-0175">Coiled coil</keyword>
<dbReference type="GO" id="GO:0003735">
    <property type="term" value="F:structural constituent of ribosome"/>
    <property type="evidence" value="ECO:0007669"/>
    <property type="project" value="InterPro"/>
</dbReference>
<dbReference type="FunFam" id="1.20.58.110:FF:000001">
    <property type="entry name" value="30S ribosomal protein S20"/>
    <property type="match status" value="1"/>
</dbReference>
<sequence>MPNIKSAIKRVQITRKRTLRNASLKSMLRTSIKKFHVTLQSGNLEAAERQLREAIRRIDKSVTKGILHRNAAARKKSRLTRKFQAAVKEQQTQQTA</sequence>
<dbReference type="InterPro" id="IPR002583">
    <property type="entry name" value="Ribosomal_bS20"/>
</dbReference>
<dbReference type="GO" id="GO:0015935">
    <property type="term" value="C:small ribosomal subunit"/>
    <property type="evidence" value="ECO:0007669"/>
    <property type="project" value="TreeGrafter"/>
</dbReference>
<dbReference type="RefSeq" id="WP_100668007.1">
    <property type="nucleotide sequence ID" value="NZ_CP024955.1"/>
</dbReference>
<reference evidence="12" key="1">
    <citation type="submission" date="2017-11" db="EMBL/GenBank/DDBJ databases">
        <title>Complete Genome Sequence of Kyrpidia sp. Strain EA-1, a thermophilic, hydrogen-oxidizing Bacterium, isolated from the Azores.</title>
        <authorList>
            <person name="Reiner J.E."/>
            <person name="Lapp C.J."/>
            <person name="Bunk B."/>
            <person name="Gescher J."/>
        </authorList>
    </citation>
    <scope>NUCLEOTIDE SEQUENCE [LARGE SCALE GENOMIC DNA]</scope>
    <source>
        <strain evidence="12">EA-1</strain>
    </source>
</reference>
<dbReference type="GO" id="GO:0006412">
    <property type="term" value="P:translation"/>
    <property type="evidence" value="ECO:0007669"/>
    <property type="project" value="UniProtKB-UniRule"/>
</dbReference>
<evidence type="ECO:0000256" key="7">
    <source>
        <dbReference type="ARBA" id="ARBA00035136"/>
    </source>
</evidence>
<evidence type="ECO:0000256" key="8">
    <source>
        <dbReference type="HAMAP-Rule" id="MF_00500"/>
    </source>
</evidence>
<proteinExistence type="inferred from homology"/>
<dbReference type="OrthoDB" id="9808392at2"/>
<dbReference type="PANTHER" id="PTHR33398:SF1">
    <property type="entry name" value="SMALL RIBOSOMAL SUBUNIT PROTEIN BS20C"/>
    <property type="match status" value="1"/>
</dbReference>
<dbReference type="Gene3D" id="1.20.58.110">
    <property type="entry name" value="Ribosomal protein S20"/>
    <property type="match status" value="1"/>
</dbReference>
<evidence type="ECO:0000256" key="1">
    <source>
        <dbReference type="ARBA" id="ARBA00003134"/>
    </source>
</evidence>
<dbReference type="KEGG" id="kyr:CVV65_10010"/>
<keyword evidence="5 8" id="KW-0689">Ribosomal protein</keyword>
<name>A0A2K8N8R8_9BACL</name>
<accession>A0A2K8N8R8</accession>
<protein>
    <recommendedName>
        <fullName evidence="7 8">Small ribosomal subunit protein bS20</fullName>
    </recommendedName>
</protein>
<dbReference type="EMBL" id="CP024955">
    <property type="protein sequence ID" value="ATY85217.1"/>
    <property type="molecule type" value="Genomic_DNA"/>
</dbReference>
<evidence type="ECO:0000256" key="2">
    <source>
        <dbReference type="ARBA" id="ARBA00007634"/>
    </source>
</evidence>
<keyword evidence="3 8" id="KW-0699">rRNA-binding</keyword>
<dbReference type="InterPro" id="IPR036510">
    <property type="entry name" value="Ribosomal_bS20_sf"/>
</dbReference>
<dbReference type="GO" id="GO:0005829">
    <property type="term" value="C:cytosol"/>
    <property type="evidence" value="ECO:0007669"/>
    <property type="project" value="TreeGrafter"/>
</dbReference>
<comment type="similarity">
    <text evidence="2 8">Belongs to the bacterial ribosomal protein bS20 family.</text>
</comment>
<gene>
    <name evidence="8" type="primary">rpsT</name>
    <name evidence="11" type="ORF">CVV65_10010</name>
</gene>
<evidence type="ECO:0000256" key="6">
    <source>
        <dbReference type="ARBA" id="ARBA00023274"/>
    </source>
</evidence>
<dbReference type="Proteomes" id="UP000231932">
    <property type="component" value="Chromosome"/>
</dbReference>
<dbReference type="Pfam" id="PF01649">
    <property type="entry name" value="Ribosomal_S20p"/>
    <property type="match status" value="1"/>
</dbReference>
<evidence type="ECO:0000256" key="9">
    <source>
        <dbReference type="SAM" id="Coils"/>
    </source>
</evidence>
<feature type="region of interest" description="Disordered" evidence="10">
    <location>
        <begin position="72"/>
        <end position="96"/>
    </location>
</feature>
<keyword evidence="6 8" id="KW-0687">Ribonucleoprotein</keyword>
<organism evidence="11 12">
    <name type="scientific">Kyrpidia spormannii</name>
    <dbReference type="NCBI Taxonomy" id="2055160"/>
    <lineage>
        <taxon>Bacteria</taxon>
        <taxon>Bacillati</taxon>
        <taxon>Bacillota</taxon>
        <taxon>Bacilli</taxon>
        <taxon>Bacillales</taxon>
        <taxon>Alicyclobacillaceae</taxon>
        <taxon>Kyrpidia</taxon>
    </lineage>
</organism>
<evidence type="ECO:0000256" key="3">
    <source>
        <dbReference type="ARBA" id="ARBA00022730"/>
    </source>
</evidence>
<dbReference type="NCBIfam" id="TIGR00029">
    <property type="entry name" value="S20"/>
    <property type="match status" value="1"/>
</dbReference>
<dbReference type="AlphaFoldDB" id="A0A2K8N8R8"/>
<evidence type="ECO:0000313" key="11">
    <source>
        <dbReference type="EMBL" id="ATY85217.1"/>
    </source>
</evidence>
<evidence type="ECO:0000256" key="5">
    <source>
        <dbReference type="ARBA" id="ARBA00022980"/>
    </source>
</evidence>
<dbReference type="PANTHER" id="PTHR33398">
    <property type="entry name" value="30S RIBOSOMAL PROTEIN S20"/>
    <property type="match status" value="1"/>
</dbReference>